<dbReference type="CDD" id="cd02440">
    <property type="entry name" value="AdoMet_MTases"/>
    <property type="match status" value="1"/>
</dbReference>
<comment type="caution">
    <text evidence="4">The sequence shown here is derived from an EMBL/GenBank/DDBJ whole genome shotgun (WGS) entry which is preliminary data.</text>
</comment>
<feature type="signal peptide" evidence="2">
    <location>
        <begin position="1"/>
        <end position="32"/>
    </location>
</feature>
<accession>A0A813FDE2</accession>
<dbReference type="InterPro" id="IPR029063">
    <property type="entry name" value="SAM-dependent_MTases_sf"/>
</dbReference>
<dbReference type="InterPro" id="IPR036020">
    <property type="entry name" value="WW_dom_sf"/>
</dbReference>
<dbReference type="Proteomes" id="UP000654075">
    <property type="component" value="Unassembled WGS sequence"/>
</dbReference>
<keyword evidence="5" id="KW-1185">Reference proteome</keyword>
<keyword evidence="2" id="KW-0732">Signal</keyword>
<dbReference type="SUPFAM" id="SSF53335">
    <property type="entry name" value="S-adenosyl-L-methionine-dependent methyltransferases"/>
    <property type="match status" value="1"/>
</dbReference>
<protein>
    <recommendedName>
        <fullName evidence="3">WW domain-containing protein</fullName>
    </recommendedName>
</protein>
<reference evidence="4" key="1">
    <citation type="submission" date="2021-02" db="EMBL/GenBank/DDBJ databases">
        <authorList>
            <person name="Dougan E. K."/>
            <person name="Rhodes N."/>
            <person name="Thang M."/>
            <person name="Chan C."/>
        </authorList>
    </citation>
    <scope>NUCLEOTIDE SEQUENCE</scope>
</reference>
<feature type="region of interest" description="Disordered" evidence="1">
    <location>
        <begin position="30"/>
        <end position="51"/>
    </location>
</feature>
<dbReference type="Gene3D" id="3.40.50.150">
    <property type="entry name" value="Vaccinia Virus protein VP39"/>
    <property type="match status" value="1"/>
</dbReference>
<evidence type="ECO:0000259" key="3">
    <source>
        <dbReference type="PROSITE" id="PS50020"/>
    </source>
</evidence>
<evidence type="ECO:0000313" key="5">
    <source>
        <dbReference type="Proteomes" id="UP000654075"/>
    </source>
</evidence>
<feature type="domain" description="WW" evidence="3">
    <location>
        <begin position="358"/>
        <end position="391"/>
    </location>
</feature>
<evidence type="ECO:0000256" key="1">
    <source>
        <dbReference type="SAM" id="MobiDB-lite"/>
    </source>
</evidence>
<gene>
    <name evidence="4" type="ORF">PGLA1383_LOCUS26284</name>
</gene>
<dbReference type="InterPro" id="IPR001202">
    <property type="entry name" value="WW_dom"/>
</dbReference>
<dbReference type="SUPFAM" id="SSF51045">
    <property type="entry name" value="WW domain"/>
    <property type="match status" value="1"/>
</dbReference>
<dbReference type="AlphaFoldDB" id="A0A813FDE2"/>
<dbReference type="EMBL" id="CAJNNV010022965">
    <property type="protein sequence ID" value="CAE8608424.1"/>
    <property type="molecule type" value="Genomic_DNA"/>
</dbReference>
<sequence>MDVCWSLGGFRAGLKLLLLLSTLALGRSSSEALPEEEKAAEASSAEGEGPAQMTQEWWELHYQEVLGSLESSVDPRLPGGNGLGGLEGGALEEPGHLEAAVECIEAAADEAYQVAGQLATRSGRVLTPSTQKPRVLVVGCGLSPLVFALADRGKVDVGCVELSATLLEHLEASSSSFALPRPPHFFAVGDITDIEKVSSPHIGRASFDLVVDENLLDGMACRFPASEGLASFRQALLGIGWLLRPSGRLLTFSFTPFHEEPYAAVLKDWVPQAKPCPSGALDTAESGTDALTFLDADPLWLFGIADPATQRALEKTAVVPMLRCMGQRPCIDEWFAYLNADDNGDINYRWVVESFSEVELPTPWTSFKGVGSVVCYLNNESNETTWKHPFYDYFAQLLNHCRRSTPEEHIKLRINRVLWSYEAESQTDVQSQMPLVSPKYVKTLGEILGCDLHDEPFMVRTLKTFLKAFSQMYHEGELDTQEVKWCLEIVENERAKSSVASISAVSRCFCTALVDNL</sequence>
<feature type="compositionally biased region" description="Low complexity" evidence="1">
    <location>
        <begin position="41"/>
        <end position="51"/>
    </location>
</feature>
<name>A0A813FDE2_POLGL</name>
<organism evidence="4 5">
    <name type="scientific">Polarella glacialis</name>
    <name type="common">Dinoflagellate</name>
    <dbReference type="NCBI Taxonomy" id="89957"/>
    <lineage>
        <taxon>Eukaryota</taxon>
        <taxon>Sar</taxon>
        <taxon>Alveolata</taxon>
        <taxon>Dinophyceae</taxon>
        <taxon>Suessiales</taxon>
        <taxon>Suessiaceae</taxon>
        <taxon>Polarella</taxon>
    </lineage>
</organism>
<feature type="chain" id="PRO_5032552317" description="WW domain-containing protein" evidence="2">
    <location>
        <begin position="33"/>
        <end position="517"/>
    </location>
</feature>
<dbReference type="OrthoDB" id="427044at2759"/>
<evidence type="ECO:0000313" key="4">
    <source>
        <dbReference type="EMBL" id="CAE8608424.1"/>
    </source>
</evidence>
<evidence type="ECO:0000256" key="2">
    <source>
        <dbReference type="SAM" id="SignalP"/>
    </source>
</evidence>
<proteinExistence type="predicted"/>
<dbReference type="PROSITE" id="PS50020">
    <property type="entry name" value="WW_DOMAIN_2"/>
    <property type="match status" value="1"/>
</dbReference>